<dbReference type="SFLD" id="SFLDG00179">
    <property type="entry name" value="mandelate_racemase"/>
    <property type="match status" value="1"/>
</dbReference>
<dbReference type="PANTHER" id="PTHR13794:SF58">
    <property type="entry name" value="MITOCHONDRIAL ENOLASE SUPERFAMILY MEMBER 1"/>
    <property type="match status" value="1"/>
</dbReference>
<dbReference type="Pfam" id="PF02746">
    <property type="entry name" value="MR_MLE_N"/>
    <property type="match status" value="1"/>
</dbReference>
<feature type="domain" description="Mandelate racemase/muconate lactonizing enzyme C-terminal" evidence="4">
    <location>
        <begin position="183"/>
        <end position="282"/>
    </location>
</feature>
<dbReference type="Pfam" id="PF13378">
    <property type="entry name" value="MR_MLE_C"/>
    <property type="match status" value="1"/>
</dbReference>
<evidence type="ECO:0000313" key="6">
    <source>
        <dbReference type="Proteomes" id="UP001153069"/>
    </source>
</evidence>
<evidence type="ECO:0000313" key="5">
    <source>
        <dbReference type="EMBL" id="CAB9504245.1"/>
    </source>
</evidence>
<evidence type="ECO:0000256" key="3">
    <source>
        <dbReference type="ARBA" id="ARBA00022842"/>
    </source>
</evidence>
<dbReference type="GO" id="GO:0016052">
    <property type="term" value="P:carbohydrate catabolic process"/>
    <property type="evidence" value="ECO:0007669"/>
    <property type="project" value="TreeGrafter"/>
</dbReference>
<dbReference type="InterPro" id="IPR029065">
    <property type="entry name" value="Enolase_C-like"/>
</dbReference>
<proteinExistence type="predicted"/>
<gene>
    <name evidence="5" type="ORF">SEMRO_190_G081920.1</name>
</gene>
<dbReference type="InterPro" id="IPR046945">
    <property type="entry name" value="RHMD-like"/>
</dbReference>
<accession>A0A9N8DPA8</accession>
<keyword evidence="6" id="KW-1185">Reference proteome</keyword>
<name>A0A9N8DPA8_9STRA</name>
<dbReference type="EMBL" id="CAICTM010000189">
    <property type="protein sequence ID" value="CAB9504245.1"/>
    <property type="molecule type" value="Genomic_DNA"/>
</dbReference>
<sequence length="418" mass="46778">MSLIFGPHPKVVPNPDAVLIKEVRAFTFGNDDQEKESGGGADCHKQAKGHWIVDSDIANPMSVYEQYRSSRSSWGIDAMGSIVVEVELTNGMVGVGISIGGDAACFMVEKHLSRFVEGQDPSNVELMWDQMWKSTINYGRKGIAVQAISAVDIAIWDALGHLRGMPVYQLLGGKTKERMPVYATTARPDLAKEMGFHGAKFPLPYGPANGQEGMVKNVELVKKWRDAVGPEFPIMIDCWMSLTVPYALELARRCQPYNVKWIEETLPPDDYEGYAEIKRRDCSTLWTTGEHEYTRWGFRTLLEKKCCDVLQPDITWCGGITEARRIIALASAYNVPIIPHGSSVYSYHLQICYPSCPIAEFLVMSPKADKIVSFFGNLFKDEPLPKDGYVEIPDKPGFGVTLNREELNMVRPYPRAKL</sequence>
<dbReference type="SMART" id="SM00922">
    <property type="entry name" value="MR_MLE"/>
    <property type="match status" value="1"/>
</dbReference>
<dbReference type="GO" id="GO:0000287">
    <property type="term" value="F:magnesium ion binding"/>
    <property type="evidence" value="ECO:0007669"/>
    <property type="project" value="TreeGrafter"/>
</dbReference>
<dbReference type="Gene3D" id="3.30.390.10">
    <property type="entry name" value="Enolase-like, N-terminal domain"/>
    <property type="match status" value="1"/>
</dbReference>
<dbReference type="SUPFAM" id="SSF54826">
    <property type="entry name" value="Enolase N-terminal domain-like"/>
    <property type="match status" value="1"/>
</dbReference>
<dbReference type="Gene3D" id="3.20.20.120">
    <property type="entry name" value="Enolase-like C-terminal domain"/>
    <property type="match status" value="1"/>
</dbReference>
<comment type="cofactor">
    <cofactor evidence="1">
        <name>Mg(2+)</name>
        <dbReference type="ChEBI" id="CHEBI:18420"/>
    </cofactor>
</comment>
<comment type="caution">
    <text evidence="5">The sequence shown here is derived from an EMBL/GenBank/DDBJ whole genome shotgun (WGS) entry which is preliminary data.</text>
</comment>
<dbReference type="OrthoDB" id="17395at2759"/>
<dbReference type="Proteomes" id="UP001153069">
    <property type="component" value="Unassembled WGS sequence"/>
</dbReference>
<dbReference type="AlphaFoldDB" id="A0A9N8DPA8"/>
<protein>
    <submittedName>
        <fullName evidence="5">L-rhamnonate dehydratase</fullName>
    </submittedName>
</protein>
<dbReference type="InterPro" id="IPR013342">
    <property type="entry name" value="Mandelate_racemase_C"/>
</dbReference>
<keyword evidence="3" id="KW-0460">Magnesium</keyword>
<dbReference type="InterPro" id="IPR036849">
    <property type="entry name" value="Enolase-like_C_sf"/>
</dbReference>
<keyword evidence="2" id="KW-0479">Metal-binding</keyword>
<dbReference type="InterPro" id="IPR029017">
    <property type="entry name" value="Enolase-like_N"/>
</dbReference>
<reference evidence="5" key="1">
    <citation type="submission" date="2020-06" db="EMBL/GenBank/DDBJ databases">
        <authorList>
            <consortium name="Plant Systems Biology data submission"/>
        </authorList>
    </citation>
    <scope>NUCLEOTIDE SEQUENCE</scope>
    <source>
        <strain evidence="5">D6</strain>
    </source>
</reference>
<dbReference type="NCBIfam" id="NF011968">
    <property type="entry name" value="PRK15440.1"/>
    <property type="match status" value="1"/>
</dbReference>
<evidence type="ECO:0000256" key="2">
    <source>
        <dbReference type="ARBA" id="ARBA00022723"/>
    </source>
</evidence>
<dbReference type="SUPFAM" id="SSF51604">
    <property type="entry name" value="Enolase C-terminal domain-like"/>
    <property type="match status" value="1"/>
</dbReference>
<dbReference type="PANTHER" id="PTHR13794">
    <property type="entry name" value="ENOLASE SUPERFAMILY, MANDELATE RACEMASE"/>
    <property type="match status" value="1"/>
</dbReference>
<dbReference type="FunFam" id="3.20.20.120:FF:000005">
    <property type="entry name" value="Putative L-rhamnonate dehydratase"/>
    <property type="match status" value="1"/>
</dbReference>
<dbReference type="SFLD" id="SFLDS00001">
    <property type="entry name" value="Enolase"/>
    <property type="match status" value="1"/>
</dbReference>
<evidence type="ECO:0000259" key="4">
    <source>
        <dbReference type="SMART" id="SM00922"/>
    </source>
</evidence>
<organism evidence="5 6">
    <name type="scientific">Seminavis robusta</name>
    <dbReference type="NCBI Taxonomy" id="568900"/>
    <lineage>
        <taxon>Eukaryota</taxon>
        <taxon>Sar</taxon>
        <taxon>Stramenopiles</taxon>
        <taxon>Ochrophyta</taxon>
        <taxon>Bacillariophyta</taxon>
        <taxon>Bacillariophyceae</taxon>
        <taxon>Bacillariophycidae</taxon>
        <taxon>Naviculales</taxon>
        <taxon>Naviculaceae</taxon>
        <taxon>Seminavis</taxon>
    </lineage>
</organism>
<evidence type="ECO:0000256" key="1">
    <source>
        <dbReference type="ARBA" id="ARBA00001946"/>
    </source>
</evidence>
<dbReference type="GO" id="GO:0016836">
    <property type="term" value="F:hydro-lyase activity"/>
    <property type="evidence" value="ECO:0007669"/>
    <property type="project" value="TreeGrafter"/>
</dbReference>
<dbReference type="InterPro" id="IPR013341">
    <property type="entry name" value="Mandelate_racemase_N_dom"/>
</dbReference>